<dbReference type="InterPro" id="IPR032675">
    <property type="entry name" value="LRR_dom_sf"/>
</dbReference>
<proteinExistence type="predicted"/>
<evidence type="ECO:0000313" key="1">
    <source>
        <dbReference type="EMBL" id="TFK93093.1"/>
    </source>
</evidence>
<sequence length="574" mass="64616">MLSHPATLLRLPADVLRDICDILIDDYIKFDRERPGLHSVVSLVRVCRAVHEPAADALWCTLPGLVPLGYTMPHDLWSVTDVDGFTELGKRTEMIFNRLLVEDDFRRLSHYASRVRQIIRPWECHHLPHRIRRCNASPKMLLALRIFLAGRPILPSLCMLELASTGVRRKRSYLDASATILLAPSVNALRLIPSSQRDWQEEVLFDVLTRTRQVTPHLQSLYIDYLAMPHVFPEGILSAAICSFHHLQSFSADRLALSSSALTHLARLPGLRILRALLRSDQVAILQEAATISPLFPALQDIAVKERNAFADALALLNLITSSEIRSIDFEVVQPDDDFAPLTNPYAPGAVEIFRAIGTREHNGAVAIIRVSAGMWHYRLPGNITAINEATLKPLYALPALRDLVVHINCDFDIEDATISRMARKWPLLRRLEFGFDELIRNNHEPTVSLSCIASLAGACPHLENLRMGVDTSTVAHARSQDVRPPVSDKLTRLEVGWSVMGDPVAVAGFLSESFPRLRKVHHAWLTEEDFGIEVPEEYEIHGELWGHVDILLHQFASIREQERNWANLKGRSP</sequence>
<evidence type="ECO:0000313" key="2">
    <source>
        <dbReference type="Proteomes" id="UP000308197"/>
    </source>
</evidence>
<dbReference type="Gene3D" id="3.80.10.10">
    <property type="entry name" value="Ribonuclease Inhibitor"/>
    <property type="match status" value="1"/>
</dbReference>
<dbReference type="AlphaFoldDB" id="A0A5C3Q3R1"/>
<dbReference type="Proteomes" id="UP000308197">
    <property type="component" value="Unassembled WGS sequence"/>
</dbReference>
<name>A0A5C3Q3R1_9APHY</name>
<dbReference type="EMBL" id="ML210987">
    <property type="protein sequence ID" value="TFK93093.1"/>
    <property type="molecule type" value="Genomic_DNA"/>
</dbReference>
<reference evidence="1 2" key="1">
    <citation type="journal article" date="2019" name="Nat. Ecol. Evol.">
        <title>Megaphylogeny resolves global patterns of mushroom evolution.</title>
        <authorList>
            <person name="Varga T."/>
            <person name="Krizsan K."/>
            <person name="Foldi C."/>
            <person name="Dima B."/>
            <person name="Sanchez-Garcia M."/>
            <person name="Sanchez-Ramirez S."/>
            <person name="Szollosi G.J."/>
            <person name="Szarkandi J.G."/>
            <person name="Papp V."/>
            <person name="Albert L."/>
            <person name="Andreopoulos W."/>
            <person name="Angelini C."/>
            <person name="Antonin V."/>
            <person name="Barry K.W."/>
            <person name="Bougher N.L."/>
            <person name="Buchanan P."/>
            <person name="Buyck B."/>
            <person name="Bense V."/>
            <person name="Catcheside P."/>
            <person name="Chovatia M."/>
            <person name="Cooper J."/>
            <person name="Damon W."/>
            <person name="Desjardin D."/>
            <person name="Finy P."/>
            <person name="Geml J."/>
            <person name="Haridas S."/>
            <person name="Hughes K."/>
            <person name="Justo A."/>
            <person name="Karasinski D."/>
            <person name="Kautmanova I."/>
            <person name="Kiss B."/>
            <person name="Kocsube S."/>
            <person name="Kotiranta H."/>
            <person name="LaButti K.M."/>
            <person name="Lechner B.E."/>
            <person name="Liimatainen K."/>
            <person name="Lipzen A."/>
            <person name="Lukacs Z."/>
            <person name="Mihaltcheva S."/>
            <person name="Morgado L.N."/>
            <person name="Niskanen T."/>
            <person name="Noordeloos M.E."/>
            <person name="Ohm R.A."/>
            <person name="Ortiz-Santana B."/>
            <person name="Ovrebo C."/>
            <person name="Racz N."/>
            <person name="Riley R."/>
            <person name="Savchenko A."/>
            <person name="Shiryaev A."/>
            <person name="Soop K."/>
            <person name="Spirin V."/>
            <person name="Szebenyi C."/>
            <person name="Tomsovsky M."/>
            <person name="Tulloss R.E."/>
            <person name="Uehling J."/>
            <person name="Grigoriev I.V."/>
            <person name="Vagvolgyi C."/>
            <person name="Papp T."/>
            <person name="Martin F.M."/>
            <person name="Miettinen O."/>
            <person name="Hibbett D.S."/>
            <person name="Nagy L.G."/>
        </authorList>
    </citation>
    <scope>NUCLEOTIDE SEQUENCE [LARGE SCALE GENOMIC DNA]</scope>
    <source>
        <strain evidence="1 2">HHB13444</strain>
    </source>
</reference>
<gene>
    <name evidence="1" type="ORF">K466DRAFT_658787</name>
</gene>
<organism evidence="1 2">
    <name type="scientific">Polyporus arcularius HHB13444</name>
    <dbReference type="NCBI Taxonomy" id="1314778"/>
    <lineage>
        <taxon>Eukaryota</taxon>
        <taxon>Fungi</taxon>
        <taxon>Dikarya</taxon>
        <taxon>Basidiomycota</taxon>
        <taxon>Agaricomycotina</taxon>
        <taxon>Agaricomycetes</taxon>
        <taxon>Polyporales</taxon>
        <taxon>Polyporaceae</taxon>
        <taxon>Polyporus</taxon>
    </lineage>
</organism>
<keyword evidence="2" id="KW-1185">Reference proteome</keyword>
<protein>
    <recommendedName>
        <fullName evidence="3">F-box domain-containing protein</fullName>
    </recommendedName>
</protein>
<accession>A0A5C3Q3R1</accession>
<dbReference type="InParanoid" id="A0A5C3Q3R1"/>
<evidence type="ECO:0008006" key="3">
    <source>
        <dbReference type="Google" id="ProtNLM"/>
    </source>
</evidence>